<dbReference type="EMBL" id="VIBQ01000010">
    <property type="protein sequence ID" value="KAB8339071.1"/>
    <property type="molecule type" value="Genomic_DNA"/>
</dbReference>
<keyword evidence="2" id="KW-1185">Reference proteome</keyword>
<evidence type="ECO:0000313" key="1">
    <source>
        <dbReference type="EMBL" id="KAB8339071.1"/>
    </source>
</evidence>
<protein>
    <recommendedName>
        <fullName evidence="3">Proteasome assembly chaperone 3</fullName>
    </recommendedName>
</protein>
<dbReference type="OrthoDB" id="5407417at2759"/>
<gene>
    <name evidence="1" type="ORF">FH972_022007</name>
</gene>
<dbReference type="Proteomes" id="UP000327013">
    <property type="component" value="Unassembled WGS sequence"/>
</dbReference>
<comment type="caution">
    <text evidence="1">The sequence shown here is derived from an EMBL/GenBank/DDBJ whole genome shotgun (WGS) entry which is preliminary data.</text>
</comment>
<dbReference type="InterPro" id="IPR032157">
    <property type="entry name" value="PAC4"/>
</dbReference>
<dbReference type="AlphaFoldDB" id="A0A5N6KT64"/>
<dbReference type="GO" id="GO:0043248">
    <property type="term" value="P:proteasome assembly"/>
    <property type="evidence" value="ECO:0007669"/>
    <property type="project" value="InterPro"/>
</dbReference>
<proteinExistence type="predicted"/>
<name>A0A5N6KT64_9ROSI</name>
<accession>A0A5N6KT64</accession>
<evidence type="ECO:0000313" key="2">
    <source>
        <dbReference type="Proteomes" id="UP000327013"/>
    </source>
</evidence>
<dbReference type="Pfam" id="PF16093">
    <property type="entry name" value="PAC4"/>
    <property type="match status" value="1"/>
</dbReference>
<dbReference type="Gene3D" id="3.30.230.100">
    <property type="match status" value="1"/>
</dbReference>
<evidence type="ECO:0008006" key="3">
    <source>
        <dbReference type="Google" id="ProtNLM"/>
    </source>
</evidence>
<reference evidence="1 2" key="1">
    <citation type="submission" date="2019-06" db="EMBL/GenBank/DDBJ databases">
        <title>A chromosomal-level reference genome of Carpinus fangiana (Coryloideae, Betulaceae).</title>
        <authorList>
            <person name="Yang X."/>
            <person name="Wang Z."/>
            <person name="Zhang L."/>
            <person name="Hao G."/>
            <person name="Liu J."/>
            <person name="Yang Y."/>
        </authorList>
    </citation>
    <scope>NUCLEOTIDE SEQUENCE [LARGE SCALE GENOMIC DNA]</scope>
    <source>
        <strain evidence="1">Cfa_2016G</strain>
        <tissue evidence="1">Leaf</tissue>
    </source>
</reference>
<sequence length="143" mass="15378">MATAASNGTSIRQLPPLQLAFPLPSSPDTRMHIHLTAHSHSLVLFVHTSSAMTPSSGSASLGSFVFSLQNQLHPTEQPLSTPLYTSTHTVDFATRLAKILARRTNRPAYVGASDVKFWAPEDESAAMKGVVDIVLEGLRRAGK</sequence>
<organism evidence="1 2">
    <name type="scientific">Carpinus fangiana</name>
    <dbReference type="NCBI Taxonomy" id="176857"/>
    <lineage>
        <taxon>Eukaryota</taxon>
        <taxon>Viridiplantae</taxon>
        <taxon>Streptophyta</taxon>
        <taxon>Embryophyta</taxon>
        <taxon>Tracheophyta</taxon>
        <taxon>Spermatophyta</taxon>
        <taxon>Magnoliopsida</taxon>
        <taxon>eudicotyledons</taxon>
        <taxon>Gunneridae</taxon>
        <taxon>Pentapetalae</taxon>
        <taxon>rosids</taxon>
        <taxon>fabids</taxon>
        <taxon>Fagales</taxon>
        <taxon>Betulaceae</taxon>
        <taxon>Carpinus</taxon>
    </lineage>
</organism>